<evidence type="ECO:0000259" key="3">
    <source>
        <dbReference type="PROSITE" id="PS50175"/>
    </source>
</evidence>
<feature type="compositionally biased region" description="Low complexity" evidence="2">
    <location>
        <begin position="49"/>
        <end position="63"/>
    </location>
</feature>
<dbReference type="GO" id="GO:0004190">
    <property type="term" value="F:aspartic-type endopeptidase activity"/>
    <property type="evidence" value="ECO:0007669"/>
    <property type="project" value="InterPro"/>
</dbReference>
<dbReference type="Gene3D" id="2.40.70.10">
    <property type="entry name" value="Acid Proteases"/>
    <property type="match status" value="1"/>
</dbReference>
<feature type="region of interest" description="Disordered" evidence="2">
    <location>
        <begin position="1"/>
        <end position="35"/>
    </location>
</feature>
<dbReference type="Pfam" id="PF08284">
    <property type="entry name" value="RVP_2"/>
    <property type="match status" value="1"/>
</dbReference>
<name>A0A6G0Y285_APHCR</name>
<protein>
    <submittedName>
        <fullName evidence="4">AP2/ERF domain-containing protein PFD0985w-like</fullName>
    </submittedName>
</protein>
<dbReference type="GO" id="GO:0006508">
    <property type="term" value="P:proteolysis"/>
    <property type="evidence" value="ECO:0007669"/>
    <property type="project" value="InterPro"/>
</dbReference>
<dbReference type="AlphaFoldDB" id="A0A6G0Y285"/>
<keyword evidence="5" id="KW-1185">Reference proteome</keyword>
<evidence type="ECO:0000256" key="1">
    <source>
        <dbReference type="ARBA" id="ARBA00022801"/>
    </source>
</evidence>
<keyword evidence="1" id="KW-0378">Hydrolase</keyword>
<organism evidence="4 5">
    <name type="scientific">Aphis craccivora</name>
    <name type="common">Cowpea aphid</name>
    <dbReference type="NCBI Taxonomy" id="307492"/>
    <lineage>
        <taxon>Eukaryota</taxon>
        <taxon>Metazoa</taxon>
        <taxon>Ecdysozoa</taxon>
        <taxon>Arthropoda</taxon>
        <taxon>Hexapoda</taxon>
        <taxon>Insecta</taxon>
        <taxon>Pterygota</taxon>
        <taxon>Neoptera</taxon>
        <taxon>Paraneoptera</taxon>
        <taxon>Hemiptera</taxon>
        <taxon>Sternorrhyncha</taxon>
        <taxon>Aphidomorpha</taxon>
        <taxon>Aphidoidea</taxon>
        <taxon>Aphididae</taxon>
        <taxon>Aphidini</taxon>
        <taxon>Aphis</taxon>
        <taxon>Aphis</taxon>
    </lineage>
</organism>
<gene>
    <name evidence="4" type="ORF">FWK35_00038323</name>
</gene>
<dbReference type="EMBL" id="VUJU01006757">
    <property type="protein sequence ID" value="KAF0747675.1"/>
    <property type="molecule type" value="Genomic_DNA"/>
</dbReference>
<dbReference type="Proteomes" id="UP000478052">
    <property type="component" value="Unassembled WGS sequence"/>
</dbReference>
<feature type="region of interest" description="Disordered" evidence="2">
    <location>
        <begin position="49"/>
        <end position="73"/>
    </location>
</feature>
<feature type="compositionally biased region" description="Polar residues" evidence="2">
    <location>
        <begin position="64"/>
        <end position="73"/>
    </location>
</feature>
<dbReference type="PROSITE" id="PS00141">
    <property type="entry name" value="ASP_PROTEASE"/>
    <property type="match status" value="1"/>
</dbReference>
<accession>A0A6G0Y285</accession>
<dbReference type="InterPro" id="IPR001969">
    <property type="entry name" value="Aspartic_peptidase_AS"/>
</dbReference>
<sequence length="364" mass="42052">MKILGEEGQNQQIQESQKHYQQEGSRQNNNYNNENNISRRTVQNDYRSQNLNNNQSQNNIWNNRRGNQQPRDNRQQINQVITTEDKNEQAIVPHTINQMQGVDESFSPYVKCIIEGEVVELLVDTGASISVLTKDIVDIITKKDPTVPQLAIKGVRISNAVGKEFCKTSKKIFCKCQIDQAIFHADFIQVERLNEHGIIGADILYQHHAQINFKNRTIQLRINEQSYSIPFSKKLPKQIIQEEDLQEVDVMEQTEEVVDHQLTINPIEQEEFNMTMGKYQEARNRLEVPQSAEHQPTLVSNVTSTLLSRPTNPPSFSNLVPITLGPSNRELKRKRYKMQQAAKRQQKRNQRLLTDLSKKPDLSK</sequence>
<feature type="region of interest" description="Disordered" evidence="2">
    <location>
        <begin position="309"/>
        <end position="364"/>
    </location>
</feature>
<feature type="compositionally biased region" description="Polar residues" evidence="2">
    <location>
        <begin position="309"/>
        <end position="320"/>
    </location>
</feature>
<dbReference type="OrthoDB" id="10060349at2759"/>
<comment type="caution">
    <text evidence="4">The sequence shown here is derived from an EMBL/GenBank/DDBJ whole genome shotgun (WGS) entry which is preliminary data.</text>
</comment>
<dbReference type="SUPFAM" id="SSF50630">
    <property type="entry name" value="Acid proteases"/>
    <property type="match status" value="1"/>
</dbReference>
<evidence type="ECO:0000256" key="2">
    <source>
        <dbReference type="SAM" id="MobiDB-lite"/>
    </source>
</evidence>
<dbReference type="CDD" id="cd00303">
    <property type="entry name" value="retropepsin_like"/>
    <property type="match status" value="1"/>
</dbReference>
<dbReference type="InterPro" id="IPR021109">
    <property type="entry name" value="Peptidase_aspartic_dom_sf"/>
</dbReference>
<evidence type="ECO:0000313" key="5">
    <source>
        <dbReference type="Proteomes" id="UP000478052"/>
    </source>
</evidence>
<proteinExistence type="predicted"/>
<dbReference type="InterPro" id="IPR001995">
    <property type="entry name" value="Peptidase_A2_cat"/>
</dbReference>
<evidence type="ECO:0000313" key="4">
    <source>
        <dbReference type="EMBL" id="KAF0747675.1"/>
    </source>
</evidence>
<feature type="domain" description="Peptidase A2" evidence="3">
    <location>
        <begin position="119"/>
        <end position="155"/>
    </location>
</feature>
<dbReference type="PROSITE" id="PS50175">
    <property type="entry name" value="ASP_PROT_RETROV"/>
    <property type="match status" value="1"/>
</dbReference>
<reference evidence="4 5" key="1">
    <citation type="submission" date="2019-08" db="EMBL/GenBank/DDBJ databases">
        <title>Whole genome of Aphis craccivora.</title>
        <authorList>
            <person name="Voronova N.V."/>
            <person name="Shulinski R.S."/>
            <person name="Bandarenka Y.V."/>
            <person name="Zhorov D.G."/>
            <person name="Warner D."/>
        </authorList>
    </citation>
    <scope>NUCLEOTIDE SEQUENCE [LARGE SCALE GENOMIC DNA]</scope>
    <source>
        <strain evidence="4">180601</strain>
        <tissue evidence="4">Whole Body</tissue>
    </source>
</reference>